<reference evidence="1 2" key="1">
    <citation type="journal article" date="2018" name="BMC Genomics">
        <title>Genomic comparison of Trypanosoma conorhini and Trypanosoma rangeli to Trypanosoma cruzi strains of high and low virulence.</title>
        <authorList>
            <person name="Bradwell K.R."/>
            <person name="Koparde V.N."/>
            <person name="Matveyev A.V."/>
            <person name="Serrano M.G."/>
            <person name="Alves J.M."/>
            <person name="Parikh H."/>
            <person name="Huang B."/>
            <person name="Lee V."/>
            <person name="Espinosa-Alvarez O."/>
            <person name="Ortiz P.A."/>
            <person name="Costa-Martins A.G."/>
            <person name="Teixeira M.M."/>
            <person name="Buck G.A."/>
        </authorList>
    </citation>
    <scope>NUCLEOTIDE SEQUENCE [LARGE SCALE GENOMIC DNA]</scope>
    <source>
        <strain evidence="1 2">025E</strain>
    </source>
</reference>
<dbReference type="AlphaFoldDB" id="A0A422P845"/>
<proteinExistence type="predicted"/>
<name>A0A422P845_9TRYP</name>
<dbReference type="GeneID" id="40319653"/>
<accession>A0A422P845</accession>
<organism evidence="1 2">
    <name type="scientific">Trypanosoma conorhini</name>
    <dbReference type="NCBI Taxonomy" id="83891"/>
    <lineage>
        <taxon>Eukaryota</taxon>
        <taxon>Discoba</taxon>
        <taxon>Euglenozoa</taxon>
        <taxon>Kinetoplastea</taxon>
        <taxon>Metakinetoplastina</taxon>
        <taxon>Trypanosomatida</taxon>
        <taxon>Trypanosomatidae</taxon>
        <taxon>Trypanosoma</taxon>
    </lineage>
</organism>
<dbReference type="RefSeq" id="XP_029226963.1">
    <property type="nucleotide sequence ID" value="XM_029372931.1"/>
</dbReference>
<dbReference type="EMBL" id="MKKU01000387">
    <property type="protein sequence ID" value="RNF13885.1"/>
    <property type="molecule type" value="Genomic_DNA"/>
</dbReference>
<protein>
    <submittedName>
        <fullName evidence="1">Uncharacterized protein</fullName>
    </submittedName>
</protein>
<evidence type="ECO:0000313" key="1">
    <source>
        <dbReference type="EMBL" id="RNF13885.1"/>
    </source>
</evidence>
<evidence type="ECO:0000313" key="2">
    <source>
        <dbReference type="Proteomes" id="UP000284403"/>
    </source>
</evidence>
<sequence length="110" mass="12198">MEAAALEARLEYERLLCEREFLLRETAATACLTARATTARQTAAETDIGLLRDYLEGRRRGDARACRTAEEGMRAKVHAARRRAEELRHILAALQKEAVGVRAGCASLPM</sequence>
<keyword evidence="2" id="KW-1185">Reference proteome</keyword>
<gene>
    <name evidence="1" type="ORF">Tco025E_06042</name>
</gene>
<comment type="caution">
    <text evidence="1">The sequence shown here is derived from an EMBL/GenBank/DDBJ whole genome shotgun (WGS) entry which is preliminary data.</text>
</comment>
<dbReference type="Proteomes" id="UP000284403">
    <property type="component" value="Unassembled WGS sequence"/>
</dbReference>